<evidence type="ECO:0000256" key="1">
    <source>
        <dbReference type="SAM" id="MobiDB-lite"/>
    </source>
</evidence>
<evidence type="ECO:0008006" key="4">
    <source>
        <dbReference type="Google" id="ProtNLM"/>
    </source>
</evidence>
<dbReference type="OrthoDB" id="2906612at2759"/>
<feature type="compositionally biased region" description="Low complexity" evidence="1">
    <location>
        <begin position="203"/>
        <end position="213"/>
    </location>
</feature>
<evidence type="ECO:0000313" key="2">
    <source>
        <dbReference type="EMBL" id="CAA7258598.1"/>
    </source>
</evidence>
<feature type="region of interest" description="Disordered" evidence="1">
    <location>
        <begin position="197"/>
        <end position="219"/>
    </location>
</feature>
<proteinExistence type="predicted"/>
<feature type="region of interest" description="Disordered" evidence="1">
    <location>
        <begin position="43"/>
        <end position="63"/>
    </location>
</feature>
<gene>
    <name evidence="2" type="ORF">AAE3_LOCUS942</name>
</gene>
<feature type="compositionally biased region" description="Polar residues" evidence="1">
    <location>
        <begin position="117"/>
        <end position="134"/>
    </location>
</feature>
<evidence type="ECO:0000313" key="3">
    <source>
        <dbReference type="Proteomes" id="UP000467700"/>
    </source>
</evidence>
<feature type="compositionally biased region" description="Polar residues" evidence="1">
    <location>
        <begin position="444"/>
        <end position="469"/>
    </location>
</feature>
<feature type="compositionally biased region" description="Polar residues" evidence="1">
    <location>
        <begin position="1"/>
        <end position="16"/>
    </location>
</feature>
<accession>A0A8S0XJL8</accession>
<feature type="region of interest" description="Disordered" evidence="1">
    <location>
        <begin position="108"/>
        <end position="134"/>
    </location>
</feature>
<feature type="compositionally biased region" description="Polar residues" evidence="1">
    <location>
        <begin position="423"/>
        <end position="435"/>
    </location>
</feature>
<protein>
    <recommendedName>
        <fullName evidence="4">HECT domain-containing protein</fullName>
    </recommendedName>
</protein>
<dbReference type="Proteomes" id="UP000467700">
    <property type="component" value="Unassembled WGS sequence"/>
</dbReference>
<organism evidence="2 3">
    <name type="scientific">Cyclocybe aegerita</name>
    <name type="common">Black poplar mushroom</name>
    <name type="synonym">Agrocybe aegerita</name>
    <dbReference type="NCBI Taxonomy" id="1973307"/>
    <lineage>
        <taxon>Eukaryota</taxon>
        <taxon>Fungi</taxon>
        <taxon>Dikarya</taxon>
        <taxon>Basidiomycota</taxon>
        <taxon>Agaricomycotina</taxon>
        <taxon>Agaricomycetes</taxon>
        <taxon>Agaricomycetidae</taxon>
        <taxon>Agaricales</taxon>
        <taxon>Agaricineae</taxon>
        <taxon>Bolbitiaceae</taxon>
        <taxon>Cyclocybe</taxon>
    </lineage>
</organism>
<keyword evidence="3" id="KW-1185">Reference proteome</keyword>
<reference evidence="2 3" key="1">
    <citation type="submission" date="2020-01" db="EMBL/GenBank/DDBJ databases">
        <authorList>
            <person name="Gupta K D."/>
        </authorList>
    </citation>
    <scope>NUCLEOTIDE SEQUENCE [LARGE SCALE GENOMIC DNA]</scope>
</reference>
<feature type="region of interest" description="Disordered" evidence="1">
    <location>
        <begin position="1"/>
        <end position="25"/>
    </location>
</feature>
<feature type="region of interest" description="Disordered" evidence="1">
    <location>
        <begin position="423"/>
        <end position="482"/>
    </location>
</feature>
<comment type="caution">
    <text evidence="2">The sequence shown here is derived from an EMBL/GenBank/DDBJ whole genome shotgun (WGS) entry which is preliminary data.</text>
</comment>
<sequence length="962" mass="106488">MASPAPSNSGPNNIRTLFQLPANPSPQDIAQLQAYVDQASQSSSVSTHASSTAPPALTPLADAFDSLGPQAPFTQSAPASTFANRQTVPHVATSNGQASITPYRSARLLHDPVPSNPIASQPHHSAVPLQSQREPQYRTLPVEIPGADNAICTLGYPPFQRPSSFLGFQSMTSQANQQRLSLASTHLPCRPALPVRTQTQTQIRRGSARRGAAIPPPTLPSSGEELTDCYIRDEYGRPVSLKVRVKLYPPLNEHASDYYAFRFYTNLFDNYINNHGLLHDYELPLTTAVMDIMKRVTSDMENGPFSYRFGHRQNHILAEEDLALGLLGVLNRGRSRSNNQVHFKTQPIPNGMTLEHLTTGASSERYAISGICIKYSRFNLHFAILKEPVQACYLSEDGVTRRVHRCISARLWSRFPYDNQANAHENSGAVTSGGESTDDEDGSRTLSRSRVGQSRINESQNAHRNSGISRQPVHDLENEDVSTDVETPFMRLGVGIRRLSAIGPASSCHRIRPRTPVADVQDFSRAPSLPPILWLNEWVPPPTSDVLDLADLEATVFEATCGDDNDALKLTVIGPDVAELSKLLIKHIETALQADDFSKVLAPAREFKIIYTDNDGRERLRSTGRGVEQEAVYVAFNTFRKNESEFFLPRAGNYSSLAVTHSFSTSFISPAHLQKLAVLGALSALMLIYGMAPEPLSPVLVHYMIHDCDFNSIHPGLLSEWLPELQQLLRCWIDGDHSLDLIHFREHFATYHDMQISCLSHRDDAAHQALAAEMLHRAVIGPEGVSHPEFQAFLKGFKLHCVAGFEFPKIKTLMEGGSEALLNFAWSSQIKSFKDLEQHLRISHPFPSVALELQHALSRHGQSFEQLLHNFLKGSGVPCPALFESAKIHFSPIVDLSRIDELSFRSRMFAWAVTGSPSVDVTSQGLSIYISPEADPNYAPASHRDAMMHEGKLSFKTCFKQV</sequence>
<dbReference type="EMBL" id="CACVBS010000002">
    <property type="protein sequence ID" value="CAA7258598.1"/>
    <property type="molecule type" value="Genomic_DNA"/>
</dbReference>
<dbReference type="AlphaFoldDB" id="A0A8S0XJL8"/>
<name>A0A8S0XJL8_CYCAE</name>